<dbReference type="AlphaFoldDB" id="A0A4Z1JEL3"/>
<protein>
    <submittedName>
        <fullName evidence="1">Uncharacterized protein</fullName>
    </submittedName>
</protein>
<organism evidence="1 2">
    <name type="scientific">Botryotinia narcissicola</name>
    <dbReference type="NCBI Taxonomy" id="278944"/>
    <lineage>
        <taxon>Eukaryota</taxon>
        <taxon>Fungi</taxon>
        <taxon>Dikarya</taxon>
        <taxon>Ascomycota</taxon>
        <taxon>Pezizomycotina</taxon>
        <taxon>Leotiomycetes</taxon>
        <taxon>Helotiales</taxon>
        <taxon>Sclerotiniaceae</taxon>
        <taxon>Botryotinia</taxon>
    </lineage>
</organism>
<dbReference type="EMBL" id="PQXJ01000005">
    <property type="protein sequence ID" value="TGO69950.1"/>
    <property type="molecule type" value="Genomic_DNA"/>
</dbReference>
<gene>
    <name evidence="1" type="ORF">BOTNAR_0005g00320</name>
</gene>
<evidence type="ECO:0000313" key="2">
    <source>
        <dbReference type="Proteomes" id="UP000297452"/>
    </source>
</evidence>
<comment type="caution">
    <text evidence="1">The sequence shown here is derived from an EMBL/GenBank/DDBJ whole genome shotgun (WGS) entry which is preliminary data.</text>
</comment>
<sequence>MADESYFKISIYTALAEFDPLSVHVGLTKRVTFSHDPNNAEDPPLAGKDAHNLKIGRNKNVENVEEKHWHSCVTSNQALNPYINDGIGRVF</sequence>
<keyword evidence="2" id="KW-1185">Reference proteome</keyword>
<proteinExistence type="predicted"/>
<evidence type="ECO:0000313" key="1">
    <source>
        <dbReference type="EMBL" id="TGO69950.1"/>
    </source>
</evidence>
<dbReference type="Proteomes" id="UP000297452">
    <property type="component" value="Unassembled WGS sequence"/>
</dbReference>
<name>A0A4Z1JEL3_9HELO</name>
<accession>A0A4Z1JEL3</accession>
<reference evidence="1 2" key="1">
    <citation type="submission" date="2017-12" db="EMBL/GenBank/DDBJ databases">
        <title>Comparative genomics of Botrytis spp.</title>
        <authorList>
            <person name="Valero-Jimenez C.A."/>
            <person name="Tapia P."/>
            <person name="Veloso J."/>
            <person name="Silva-Moreno E."/>
            <person name="Staats M."/>
            <person name="Valdes J.H."/>
            <person name="Van Kan J.A.L."/>
        </authorList>
    </citation>
    <scope>NUCLEOTIDE SEQUENCE [LARGE SCALE GENOMIC DNA]</scope>
    <source>
        <strain evidence="1 2">MUCL2120</strain>
    </source>
</reference>